<sequence>MKSNYYQTKIYKAIDNKEEAAKHSEIYLDNFEKSEFKLNTEIPEVNFKLCEEQLQSEMKVIQKEFSFKRNLSMVIVFILVLLVPVLVLMVLRNIKKKKVAEQKVADLIEEYKKNIIIAEKKGTVNLEPVKNATAVISIKKKMKF</sequence>
<protein>
    <submittedName>
        <fullName evidence="2">Uncharacterized protein</fullName>
    </submittedName>
</protein>
<gene>
    <name evidence="2" type="ORF">SAMN05444355_11178</name>
</gene>
<keyword evidence="1" id="KW-0812">Transmembrane</keyword>
<feature type="transmembrane region" description="Helical" evidence="1">
    <location>
        <begin position="71"/>
        <end position="91"/>
    </location>
</feature>
<evidence type="ECO:0000313" key="3">
    <source>
        <dbReference type="Proteomes" id="UP000183658"/>
    </source>
</evidence>
<keyword evidence="3" id="KW-1185">Reference proteome</keyword>
<keyword evidence="1" id="KW-0472">Membrane</keyword>
<evidence type="ECO:0000313" key="2">
    <source>
        <dbReference type="EMBL" id="SER38842.1"/>
    </source>
</evidence>
<organism evidence="2 3">
    <name type="scientific">Flavobacterium frigoris</name>
    <dbReference type="NCBI Taxonomy" id="229204"/>
    <lineage>
        <taxon>Bacteria</taxon>
        <taxon>Pseudomonadati</taxon>
        <taxon>Bacteroidota</taxon>
        <taxon>Flavobacteriia</taxon>
        <taxon>Flavobacteriales</taxon>
        <taxon>Flavobacteriaceae</taxon>
        <taxon>Flavobacterium</taxon>
    </lineage>
</organism>
<dbReference type="EMBL" id="FOFZ01000011">
    <property type="protein sequence ID" value="SER38842.1"/>
    <property type="molecule type" value="Genomic_DNA"/>
</dbReference>
<keyword evidence="1" id="KW-1133">Transmembrane helix</keyword>
<dbReference type="RefSeq" id="WP_074724043.1">
    <property type="nucleotide sequence ID" value="NZ_CBCRVS010000001.1"/>
</dbReference>
<dbReference type="AlphaFoldDB" id="A0A1H9NSF3"/>
<name>A0A1H9NSF3_FLAFI</name>
<accession>A0A1H9NSF3</accession>
<dbReference type="Proteomes" id="UP000183658">
    <property type="component" value="Unassembled WGS sequence"/>
</dbReference>
<reference evidence="3" key="1">
    <citation type="submission" date="2016-10" db="EMBL/GenBank/DDBJ databases">
        <authorList>
            <person name="Varghese N."/>
            <person name="Submissions S."/>
        </authorList>
    </citation>
    <scope>NUCLEOTIDE SEQUENCE [LARGE SCALE GENOMIC DNA]</scope>
    <source>
        <strain evidence="3">DSM 15719</strain>
    </source>
</reference>
<evidence type="ECO:0000256" key="1">
    <source>
        <dbReference type="SAM" id="Phobius"/>
    </source>
</evidence>
<dbReference type="OrthoDB" id="5295174at2"/>
<proteinExistence type="predicted"/>